<dbReference type="AlphaFoldDB" id="A0A2P2QW71"/>
<sequence length="34" mass="4001">MMSKVLPITYPKDSKASQSFRLIINNKWEAFRIS</sequence>
<name>A0A2P2QW71_RHIMU</name>
<dbReference type="EMBL" id="GGEC01090775">
    <property type="protein sequence ID" value="MBX71259.1"/>
    <property type="molecule type" value="Transcribed_RNA"/>
</dbReference>
<protein>
    <submittedName>
        <fullName evidence="1">Uncharacterized protein</fullName>
    </submittedName>
</protein>
<reference evidence="1" key="1">
    <citation type="submission" date="2018-02" db="EMBL/GenBank/DDBJ databases">
        <title>Rhizophora mucronata_Transcriptome.</title>
        <authorList>
            <person name="Meera S.P."/>
            <person name="Sreeshan A."/>
            <person name="Augustine A."/>
        </authorList>
    </citation>
    <scope>NUCLEOTIDE SEQUENCE</scope>
    <source>
        <tissue evidence="1">Leaf</tissue>
    </source>
</reference>
<organism evidence="1">
    <name type="scientific">Rhizophora mucronata</name>
    <name type="common">Asiatic mangrove</name>
    <dbReference type="NCBI Taxonomy" id="61149"/>
    <lineage>
        <taxon>Eukaryota</taxon>
        <taxon>Viridiplantae</taxon>
        <taxon>Streptophyta</taxon>
        <taxon>Embryophyta</taxon>
        <taxon>Tracheophyta</taxon>
        <taxon>Spermatophyta</taxon>
        <taxon>Magnoliopsida</taxon>
        <taxon>eudicotyledons</taxon>
        <taxon>Gunneridae</taxon>
        <taxon>Pentapetalae</taxon>
        <taxon>rosids</taxon>
        <taxon>fabids</taxon>
        <taxon>Malpighiales</taxon>
        <taxon>Rhizophoraceae</taxon>
        <taxon>Rhizophora</taxon>
    </lineage>
</organism>
<evidence type="ECO:0000313" key="1">
    <source>
        <dbReference type="EMBL" id="MBX71259.1"/>
    </source>
</evidence>
<proteinExistence type="predicted"/>
<accession>A0A2P2QW71</accession>